<dbReference type="EMBL" id="SRLO01011097">
    <property type="protein sequence ID" value="TNN26046.1"/>
    <property type="molecule type" value="Genomic_DNA"/>
</dbReference>
<gene>
    <name evidence="1" type="ORF">EYF80_063818</name>
</gene>
<protein>
    <submittedName>
        <fullName evidence="1">Uncharacterized protein</fullName>
    </submittedName>
</protein>
<name>A0A4Z2EB27_9TELE</name>
<organism evidence="1 2">
    <name type="scientific">Liparis tanakae</name>
    <name type="common">Tanaka's snailfish</name>
    <dbReference type="NCBI Taxonomy" id="230148"/>
    <lineage>
        <taxon>Eukaryota</taxon>
        <taxon>Metazoa</taxon>
        <taxon>Chordata</taxon>
        <taxon>Craniata</taxon>
        <taxon>Vertebrata</taxon>
        <taxon>Euteleostomi</taxon>
        <taxon>Actinopterygii</taxon>
        <taxon>Neopterygii</taxon>
        <taxon>Teleostei</taxon>
        <taxon>Neoteleostei</taxon>
        <taxon>Acanthomorphata</taxon>
        <taxon>Eupercaria</taxon>
        <taxon>Perciformes</taxon>
        <taxon>Cottioidei</taxon>
        <taxon>Cottales</taxon>
        <taxon>Liparidae</taxon>
        <taxon>Liparis</taxon>
    </lineage>
</organism>
<dbReference type="AlphaFoldDB" id="A0A4Z2EB27"/>
<accession>A0A4Z2EB27</accession>
<proteinExistence type="predicted"/>
<keyword evidence="2" id="KW-1185">Reference proteome</keyword>
<sequence>MRRASGCRAEWWNRPQAAEQGGGTGLRLQSRVVQQASGCRAGWCNRPQAAEQGGGTGLRLQSRVVEQASGCRAGWWNRPQAAEQGDATGLRLQSRVSGTGLKGNAQSMKRIPRQCTINCCMLLLALISSPTTAAPDRKSITPGADWP</sequence>
<evidence type="ECO:0000313" key="1">
    <source>
        <dbReference type="EMBL" id="TNN26046.1"/>
    </source>
</evidence>
<comment type="caution">
    <text evidence="1">The sequence shown here is derived from an EMBL/GenBank/DDBJ whole genome shotgun (WGS) entry which is preliminary data.</text>
</comment>
<reference evidence="1 2" key="1">
    <citation type="submission" date="2019-03" db="EMBL/GenBank/DDBJ databases">
        <title>First draft genome of Liparis tanakae, snailfish: a comprehensive survey of snailfish specific genes.</title>
        <authorList>
            <person name="Kim W."/>
            <person name="Song I."/>
            <person name="Jeong J.-H."/>
            <person name="Kim D."/>
            <person name="Kim S."/>
            <person name="Ryu S."/>
            <person name="Song J.Y."/>
            <person name="Lee S.K."/>
        </authorList>
    </citation>
    <scope>NUCLEOTIDE SEQUENCE [LARGE SCALE GENOMIC DNA]</scope>
    <source>
        <tissue evidence="1">Muscle</tissue>
    </source>
</reference>
<dbReference type="Proteomes" id="UP000314294">
    <property type="component" value="Unassembled WGS sequence"/>
</dbReference>
<evidence type="ECO:0000313" key="2">
    <source>
        <dbReference type="Proteomes" id="UP000314294"/>
    </source>
</evidence>